<dbReference type="Pfam" id="PF10011">
    <property type="entry name" value="DUF2254"/>
    <property type="match status" value="1"/>
</dbReference>
<gene>
    <name evidence="1" type="ORF">KCMC57_62500</name>
</gene>
<organism evidence="1">
    <name type="scientific">Kitasatospora sp. CMC57</name>
    <dbReference type="NCBI Taxonomy" id="3231513"/>
    <lineage>
        <taxon>Bacteria</taxon>
        <taxon>Bacillati</taxon>
        <taxon>Actinomycetota</taxon>
        <taxon>Actinomycetes</taxon>
        <taxon>Kitasatosporales</taxon>
        <taxon>Streptomycetaceae</taxon>
        <taxon>Kitasatospora</taxon>
    </lineage>
</organism>
<reference evidence="1" key="1">
    <citation type="submission" date="2024-07" db="EMBL/GenBank/DDBJ databases">
        <title>Complete genome sequences of cellulolytic bacteria, Kitasatospora sp. CMC57 and Streptomyces sp. CMC78, isolated from Japanese agricultural soil.</title>
        <authorList>
            <person name="Hashimoto T."/>
            <person name="Ito M."/>
            <person name="Iwamoto M."/>
            <person name="Fukahori D."/>
            <person name="Shoda T."/>
            <person name="Sakoda M."/>
            <person name="Morohoshi T."/>
            <person name="Mitsuboshi M."/>
            <person name="Nishizawa T."/>
        </authorList>
    </citation>
    <scope>NUCLEOTIDE SEQUENCE</scope>
    <source>
        <strain evidence="1">CMC57</strain>
    </source>
</reference>
<evidence type="ECO:0000313" key="1">
    <source>
        <dbReference type="EMBL" id="BFP49882.1"/>
    </source>
</evidence>
<dbReference type="AlphaFoldDB" id="A0AB33KBL2"/>
<name>A0AB33KBL2_9ACTN</name>
<proteinExistence type="predicted"/>
<protein>
    <submittedName>
        <fullName evidence="1">Uncharacterized protein</fullName>
    </submittedName>
</protein>
<accession>A0AB33KBL2</accession>
<dbReference type="InterPro" id="IPR018723">
    <property type="entry name" value="DUF2254_membrane"/>
</dbReference>
<dbReference type="EMBL" id="AP035881">
    <property type="protein sequence ID" value="BFP49882.1"/>
    <property type="molecule type" value="Genomic_DNA"/>
</dbReference>
<sequence>MAHVHGGDLPSHTLLATLATGVERTFDQDPGFGLRLLADIAMRGISSAINDPATAVQALDHIEDLLLVLAGQDLDVSQARDAEGTLRVVVPVPDWAHYVRTALDDVITSALNSPLALERLLRLLQHLVRACLPPRRAVLDERLELVQRTLATDFPHIWASISATDDTDAEPYA</sequence>